<proteinExistence type="predicted"/>
<accession>A0A179CQC4</accession>
<evidence type="ECO:0008006" key="3">
    <source>
        <dbReference type="Google" id="ProtNLM"/>
    </source>
</evidence>
<dbReference type="AlphaFoldDB" id="A0A179CQC4"/>
<dbReference type="SUPFAM" id="SSF88659">
    <property type="entry name" value="Sigma3 and sigma4 domains of RNA polymerase sigma factors"/>
    <property type="match status" value="1"/>
</dbReference>
<sequence>MVDSIATSYEQYLEETANEICDQTTSYFSGIEATFLSKIDFIDILIQLSAFEKSVLHLHLTTHKNTNEIATELNVKIEKIYCTFYQIKKKLRSKFID</sequence>
<gene>
    <name evidence="1" type="ORF">A3O14_05635</name>
</gene>
<comment type="caution">
    <text evidence="1">The sequence shown here is derived from an EMBL/GenBank/DDBJ whole genome shotgun (WGS) entry which is preliminary data.</text>
</comment>
<dbReference type="Proteomes" id="UP000078520">
    <property type="component" value="Unassembled WGS sequence"/>
</dbReference>
<evidence type="ECO:0000313" key="1">
    <source>
        <dbReference type="EMBL" id="OAQ07715.1"/>
    </source>
</evidence>
<reference evidence="2" key="1">
    <citation type="submission" date="2016-03" db="EMBL/GenBank/DDBJ databases">
        <authorList>
            <person name="Johnson T.J."/>
            <person name="Youmans B."/>
            <person name="Case K."/>
            <person name="Noll S."/>
        </authorList>
    </citation>
    <scope>NUCLEOTIDE SEQUENCE [LARGE SCALE GENOMIC DNA]</scope>
    <source>
        <strain evidence="2">UMNLAv8</strain>
    </source>
</reference>
<name>A0A179CQC4_9LACO</name>
<dbReference type="InterPro" id="IPR013324">
    <property type="entry name" value="RNA_pol_sigma_r3/r4-like"/>
</dbReference>
<protein>
    <recommendedName>
        <fullName evidence="3">RNA polymerase sigma factor 70 region 4 type 2 domain-containing protein</fullName>
    </recommendedName>
</protein>
<dbReference type="EMBL" id="LVKI01000025">
    <property type="protein sequence ID" value="OAQ07715.1"/>
    <property type="molecule type" value="Genomic_DNA"/>
</dbReference>
<evidence type="ECO:0000313" key="2">
    <source>
        <dbReference type="Proteomes" id="UP000078520"/>
    </source>
</evidence>
<organism evidence="1 2">
    <name type="scientific">Ligilactobacillus aviarius</name>
    <dbReference type="NCBI Taxonomy" id="1606"/>
    <lineage>
        <taxon>Bacteria</taxon>
        <taxon>Bacillati</taxon>
        <taxon>Bacillota</taxon>
        <taxon>Bacilli</taxon>
        <taxon>Lactobacillales</taxon>
        <taxon>Lactobacillaceae</taxon>
        <taxon>Ligilactobacillus</taxon>
    </lineage>
</organism>